<dbReference type="PROSITE" id="PS51387">
    <property type="entry name" value="FAD_PCMH"/>
    <property type="match status" value="1"/>
</dbReference>
<comment type="cofactor">
    <cofactor evidence="1">
        <name>FAD</name>
        <dbReference type="ChEBI" id="CHEBI:57692"/>
    </cofactor>
</comment>
<dbReference type="SUPFAM" id="SSF56176">
    <property type="entry name" value="FAD-binding/transporter-associated domain-like"/>
    <property type="match status" value="1"/>
</dbReference>
<dbReference type="RefSeq" id="WP_086437558.1">
    <property type="nucleotide sequence ID" value="NZ_FXWG01000002.1"/>
</dbReference>
<dbReference type="PANTHER" id="PTHR43716">
    <property type="entry name" value="D-2-HYDROXYGLUTARATE DEHYDROGENASE, MITOCHONDRIAL"/>
    <property type="match status" value="1"/>
</dbReference>
<dbReference type="GO" id="GO:0022904">
    <property type="term" value="P:respiratory electron transport chain"/>
    <property type="evidence" value="ECO:0007669"/>
    <property type="project" value="TreeGrafter"/>
</dbReference>
<evidence type="ECO:0000313" key="6">
    <source>
        <dbReference type="EMBL" id="SMQ69491.1"/>
    </source>
</evidence>
<dbReference type="Proteomes" id="UP000194420">
    <property type="component" value="Unassembled WGS sequence"/>
</dbReference>
<dbReference type="InterPro" id="IPR016167">
    <property type="entry name" value="FAD-bd_PCMH_sub1"/>
</dbReference>
<dbReference type="InterPro" id="IPR015409">
    <property type="entry name" value="Lactate_DH_C"/>
</dbReference>
<evidence type="ECO:0000256" key="4">
    <source>
        <dbReference type="ARBA" id="ARBA00023002"/>
    </source>
</evidence>
<feature type="domain" description="FAD-binding PCMH-type" evidence="5">
    <location>
        <begin position="49"/>
        <end position="275"/>
    </location>
</feature>
<dbReference type="EMBL" id="FXWG01000002">
    <property type="protein sequence ID" value="SMQ69491.1"/>
    <property type="molecule type" value="Genomic_DNA"/>
</dbReference>
<dbReference type="OrthoDB" id="9772552at2"/>
<dbReference type="NCBIfam" id="NF008387">
    <property type="entry name" value="PRK11183.1"/>
    <property type="match status" value="1"/>
</dbReference>
<dbReference type="GO" id="GO:0055085">
    <property type="term" value="P:transmembrane transport"/>
    <property type="evidence" value="ECO:0007669"/>
    <property type="project" value="InterPro"/>
</dbReference>
<sequence length="569" mass="62053">MVRKLRGKAQPLAESRSRLIEELRDAVDKGEVLTDANEKRPYSSGYRVGAGVAVAVVRPGTLLELWFVAQVCVRHDTIIILQAANTGLTGGSTPFGEYDRPVVVISTLLLEGVLLLEDHTDVICLAGSTLTGLAKAIEPSGRLPHSVIGSSCLGASVVGGVCNNSGGALVRRGPAFTRHALFARIDEGGTLRLVNHLGRDLGSSPETILENLDAGDAGIANHEEVEERCDDYLVQLRQSDDTPARYNADPRRLFEASGSAGKLIVFAVRVPTYPAPRTEQSFLVTTDKAGQLADLRQAILSDLSTVPSVCEYLDRNARELAAKYGRDVCHLLAIFGPEAMPTIQRIQRRLDVSARRLGSGRNVSARLSQAVSRITPHPLTPALRAVLNTHEHALLLTTDDEGIDELDELLLRACKDQPMEYTMLGAKQAKAAFHLRFASAGATVRMQELSHLPTELSSLDIALPRNTADWQFILPERLESQILAKAVYGHFLCHVFHLDFLLRPGVNKDSFESEVKAVVEERGGQMPAEHNFGHLYEAPPEVAEFYRALDPTNALNPGIGKTSRRRGWA</sequence>
<dbReference type="InterPro" id="IPR016172">
    <property type="entry name" value="D-lactate_DH_C-sub1"/>
</dbReference>
<keyword evidence="3" id="KW-0274">FAD</keyword>
<organism evidence="6 7">
    <name type="scientific">Altererythrobacter xiamenensis</name>
    <dbReference type="NCBI Taxonomy" id="1316679"/>
    <lineage>
        <taxon>Bacteria</taxon>
        <taxon>Pseudomonadati</taxon>
        <taxon>Pseudomonadota</taxon>
        <taxon>Alphaproteobacteria</taxon>
        <taxon>Sphingomonadales</taxon>
        <taxon>Erythrobacteraceae</taxon>
        <taxon>Altererythrobacter</taxon>
    </lineage>
</organism>
<protein>
    <submittedName>
        <fullName evidence="6">D-lactate dehydrogenase</fullName>
    </submittedName>
</protein>
<evidence type="ECO:0000256" key="2">
    <source>
        <dbReference type="ARBA" id="ARBA00022630"/>
    </source>
</evidence>
<dbReference type="InterPro" id="IPR036318">
    <property type="entry name" value="FAD-bd_PCMH-like_sf"/>
</dbReference>
<gene>
    <name evidence="6" type="ORF">SAMN06297468_1678</name>
</gene>
<keyword evidence="4" id="KW-0560">Oxidoreductase</keyword>
<dbReference type="SUPFAM" id="SSF55103">
    <property type="entry name" value="FAD-linked oxidases, C-terminal domain"/>
    <property type="match status" value="1"/>
</dbReference>
<reference evidence="7" key="1">
    <citation type="submission" date="2017-04" db="EMBL/GenBank/DDBJ databases">
        <authorList>
            <person name="Varghese N."/>
            <person name="Submissions S."/>
        </authorList>
    </citation>
    <scope>NUCLEOTIDE SEQUENCE [LARGE SCALE GENOMIC DNA]</scope>
</reference>
<dbReference type="PANTHER" id="PTHR43716:SF1">
    <property type="entry name" value="D-2-HYDROXYGLUTARATE DEHYDROGENASE, MITOCHONDRIAL"/>
    <property type="match status" value="1"/>
</dbReference>
<name>A0A1Y6F7G3_9SPHN</name>
<dbReference type="Gene3D" id="3.30.465.10">
    <property type="match status" value="1"/>
</dbReference>
<evidence type="ECO:0000259" key="5">
    <source>
        <dbReference type="PROSITE" id="PS51387"/>
    </source>
</evidence>
<keyword evidence="2" id="KW-0285">Flavoprotein</keyword>
<dbReference type="Gene3D" id="3.30.1370.20">
    <property type="entry name" value="D-lactate dehydrogenase, cap domain, subdomain 2"/>
    <property type="match status" value="1"/>
</dbReference>
<evidence type="ECO:0000256" key="1">
    <source>
        <dbReference type="ARBA" id="ARBA00001974"/>
    </source>
</evidence>
<dbReference type="AlphaFoldDB" id="A0A1Y6F7G3"/>
<dbReference type="GO" id="GO:0006089">
    <property type="term" value="P:lactate metabolic process"/>
    <property type="evidence" value="ECO:0007669"/>
    <property type="project" value="InterPro"/>
</dbReference>
<evidence type="ECO:0000256" key="3">
    <source>
        <dbReference type="ARBA" id="ARBA00022827"/>
    </source>
</evidence>
<dbReference type="InterPro" id="IPR016173">
    <property type="entry name" value="D-lactate_DH_C-sub2"/>
</dbReference>
<dbReference type="InterPro" id="IPR016166">
    <property type="entry name" value="FAD-bd_PCMH"/>
</dbReference>
<keyword evidence="7" id="KW-1185">Reference proteome</keyword>
<dbReference type="Pfam" id="PF09330">
    <property type="entry name" value="Lact-deh-memb"/>
    <property type="match status" value="1"/>
</dbReference>
<proteinExistence type="predicted"/>
<dbReference type="Gene3D" id="3.30.70.610">
    <property type="entry name" value="D-lactate dehydrogenase, cap domain, subdomain 1"/>
    <property type="match status" value="1"/>
</dbReference>
<evidence type="ECO:0000313" key="7">
    <source>
        <dbReference type="Proteomes" id="UP000194420"/>
    </source>
</evidence>
<dbReference type="Gene3D" id="3.30.43.10">
    <property type="entry name" value="Uridine Diphospho-n-acetylenolpyruvylglucosamine Reductase, domain 2"/>
    <property type="match status" value="2"/>
</dbReference>
<accession>A0A1Y6F7G3</accession>
<dbReference type="GO" id="GO:0071949">
    <property type="term" value="F:FAD binding"/>
    <property type="evidence" value="ECO:0007669"/>
    <property type="project" value="InterPro"/>
</dbReference>
<dbReference type="InterPro" id="IPR051264">
    <property type="entry name" value="FAD-oxidored/transferase_4"/>
</dbReference>
<dbReference type="GO" id="GO:0016491">
    <property type="term" value="F:oxidoreductase activity"/>
    <property type="evidence" value="ECO:0007669"/>
    <property type="project" value="UniProtKB-KW"/>
</dbReference>
<dbReference type="InterPro" id="IPR016164">
    <property type="entry name" value="FAD-linked_Oxase-like_C"/>
</dbReference>
<dbReference type="InterPro" id="IPR016169">
    <property type="entry name" value="FAD-bd_PCMH_sub2"/>
</dbReference>